<gene>
    <name evidence="6" type="ORF">BJX68DRAFT_271645</name>
</gene>
<dbReference type="InterPro" id="IPR007648">
    <property type="entry name" value="ATPase_inhibitor_mt"/>
</dbReference>
<dbReference type="Pfam" id="PF04568">
    <property type="entry name" value="IATP"/>
    <property type="match status" value="1"/>
</dbReference>
<organism evidence="6 7">
    <name type="scientific">Aspergillus pseudodeflectus</name>
    <dbReference type="NCBI Taxonomy" id="176178"/>
    <lineage>
        <taxon>Eukaryota</taxon>
        <taxon>Fungi</taxon>
        <taxon>Dikarya</taxon>
        <taxon>Ascomycota</taxon>
        <taxon>Pezizomycotina</taxon>
        <taxon>Eurotiomycetes</taxon>
        <taxon>Eurotiomycetidae</taxon>
        <taxon>Eurotiales</taxon>
        <taxon>Aspergillaceae</taxon>
        <taxon>Aspergillus</taxon>
        <taxon>Aspergillus subgen. Nidulantes</taxon>
    </lineage>
</organism>
<dbReference type="Gene3D" id="1.20.5.500">
    <property type="entry name" value="Single helix bin"/>
    <property type="match status" value="1"/>
</dbReference>
<feature type="coiled-coil region" evidence="5">
    <location>
        <begin position="61"/>
        <end position="88"/>
    </location>
</feature>
<keyword evidence="3" id="KW-0496">Mitochondrion</keyword>
<evidence type="ECO:0000256" key="2">
    <source>
        <dbReference type="ARBA" id="ARBA00010901"/>
    </source>
</evidence>
<evidence type="ECO:0000313" key="7">
    <source>
        <dbReference type="Proteomes" id="UP001610444"/>
    </source>
</evidence>
<evidence type="ECO:0000313" key="6">
    <source>
        <dbReference type="EMBL" id="KAL2840473.1"/>
    </source>
</evidence>
<evidence type="ECO:0000256" key="4">
    <source>
        <dbReference type="RuleBase" id="RU368087"/>
    </source>
</evidence>
<comment type="similarity">
    <text evidence="2 4">Belongs to the ATPase inhibitor family.</text>
</comment>
<name>A0ABR4JKA4_9EURO</name>
<keyword evidence="7" id="KW-1185">Reference proteome</keyword>
<evidence type="ECO:0000256" key="3">
    <source>
        <dbReference type="ARBA" id="ARBA00023128"/>
    </source>
</evidence>
<reference evidence="6 7" key="1">
    <citation type="submission" date="2024-07" db="EMBL/GenBank/DDBJ databases">
        <title>Section-level genome sequencing and comparative genomics of Aspergillus sections Usti and Cavernicolus.</title>
        <authorList>
            <consortium name="Lawrence Berkeley National Laboratory"/>
            <person name="Nybo J.L."/>
            <person name="Vesth T.C."/>
            <person name="Theobald S."/>
            <person name="Frisvad J.C."/>
            <person name="Larsen T.O."/>
            <person name="Kjaerboelling I."/>
            <person name="Rothschild-Mancinelli K."/>
            <person name="Lyhne E.K."/>
            <person name="Kogle M.E."/>
            <person name="Barry K."/>
            <person name="Clum A."/>
            <person name="Na H."/>
            <person name="Ledsgaard L."/>
            <person name="Lin J."/>
            <person name="Lipzen A."/>
            <person name="Kuo A."/>
            <person name="Riley R."/>
            <person name="Mondo S."/>
            <person name="LaButti K."/>
            <person name="Haridas S."/>
            <person name="Pangalinan J."/>
            <person name="Salamov A.A."/>
            <person name="Simmons B.A."/>
            <person name="Magnuson J.K."/>
            <person name="Chen J."/>
            <person name="Drula E."/>
            <person name="Henrissat B."/>
            <person name="Wiebenga A."/>
            <person name="Lubbers R.J."/>
            <person name="Gomes A.C."/>
            <person name="Macurrencykelacurrency M.R."/>
            <person name="Stajich J."/>
            <person name="Grigoriev I.V."/>
            <person name="Mortensen U.H."/>
            <person name="De vries R.P."/>
            <person name="Baker S.E."/>
            <person name="Andersen M.R."/>
        </authorList>
    </citation>
    <scope>NUCLEOTIDE SEQUENCE [LARGE SCALE GENOMIC DNA]</scope>
    <source>
        <strain evidence="6 7">CBS 756.74</strain>
    </source>
</reference>
<accession>A0ABR4JKA4</accession>
<comment type="subcellular location">
    <subcellularLocation>
        <location evidence="1">Mitochondrion</location>
    </subcellularLocation>
</comment>
<dbReference type="RefSeq" id="XP_070894082.1">
    <property type="nucleotide sequence ID" value="XM_071046990.1"/>
</dbReference>
<protein>
    <recommendedName>
        <fullName evidence="4">ATPase inhibitor, mitochondrial</fullName>
    </recommendedName>
</protein>
<keyword evidence="5" id="KW-0175">Coiled coil</keyword>
<proteinExistence type="inferred from homology"/>
<sequence>MIRQSVTRPLTTTSRAVLTRPFSAVAPRMAAGDTGATRPGGIQSSDSFQKREAAQEGLYIHQREKEKFAALQKKIEEQRSHLNELEKNLYGFPVSLAPFSDLFVSFVRTSS</sequence>
<evidence type="ECO:0000256" key="5">
    <source>
        <dbReference type="SAM" id="Coils"/>
    </source>
</evidence>
<dbReference type="Proteomes" id="UP001610444">
    <property type="component" value="Unassembled WGS sequence"/>
</dbReference>
<dbReference type="EMBL" id="JBFXLR010000065">
    <property type="protein sequence ID" value="KAL2840473.1"/>
    <property type="molecule type" value="Genomic_DNA"/>
</dbReference>
<comment type="caution">
    <text evidence="6">The sequence shown here is derived from an EMBL/GenBank/DDBJ whole genome shotgun (WGS) entry which is preliminary data.</text>
</comment>
<dbReference type="GeneID" id="98162154"/>
<comment type="function">
    <text evidence="4">Inhibits the enzyme activity of ATPase.</text>
</comment>
<evidence type="ECO:0000256" key="1">
    <source>
        <dbReference type="ARBA" id="ARBA00004173"/>
    </source>
</evidence>